<name>A0A913Y594_EXADI</name>
<dbReference type="InterPro" id="IPR013762">
    <property type="entry name" value="Integrase-like_cat_sf"/>
</dbReference>
<evidence type="ECO:0000256" key="1">
    <source>
        <dbReference type="ARBA" id="ARBA00022499"/>
    </source>
</evidence>
<dbReference type="GO" id="GO:0015074">
    <property type="term" value="P:DNA integration"/>
    <property type="evidence" value="ECO:0007669"/>
    <property type="project" value="InterPro"/>
</dbReference>
<dbReference type="KEGG" id="epa:110252502"/>
<protein>
    <recommendedName>
        <fullName evidence="6">Tyr recombinase domain-containing protein</fullName>
    </recommendedName>
</protein>
<evidence type="ECO:0000313" key="7">
    <source>
        <dbReference type="EnsemblMetazoa" id="XP_020914992.1"/>
    </source>
</evidence>
<dbReference type="SUPFAM" id="SSF56349">
    <property type="entry name" value="DNA breaking-rejoining enzymes"/>
    <property type="match status" value="1"/>
</dbReference>
<dbReference type="InterPro" id="IPR021893">
    <property type="entry name" value="ZMYM2-like_C"/>
</dbReference>
<feature type="region of interest" description="Disordered" evidence="5">
    <location>
        <begin position="347"/>
        <end position="391"/>
    </location>
</feature>
<dbReference type="OMA" id="ERCHIYL"/>
<keyword evidence="1" id="KW-1017">Isopeptide bond</keyword>
<dbReference type="GO" id="GO:0006310">
    <property type="term" value="P:DNA recombination"/>
    <property type="evidence" value="ECO:0007669"/>
    <property type="project" value="UniProtKB-KW"/>
</dbReference>
<evidence type="ECO:0000256" key="4">
    <source>
        <dbReference type="ARBA" id="ARBA00023172"/>
    </source>
</evidence>
<dbReference type="Gene3D" id="1.10.443.10">
    <property type="entry name" value="Intergrase catalytic core"/>
    <property type="match status" value="1"/>
</dbReference>
<keyword evidence="4" id="KW-0233">DNA recombination</keyword>
<dbReference type="RefSeq" id="XP_020914992.1">
    <property type="nucleotide sequence ID" value="XM_021059333.2"/>
</dbReference>
<keyword evidence="8" id="KW-1185">Reference proteome</keyword>
<dbReference type="Proteomes" id="UP000887567">
    <property type="component" value="Unplaced"/>
</dbReference>
<evidence type="ECO:0000259" key="6">
    <source>
        <dbReference type="PROSITE" id="PS51898"/>
    </source>
</evidence>
<dbReference type="Pfam" id="PF25561">
    <property type="entry name" value="QRICH1"/>
    <property type="match status" value="1"/>
</dbReference>
<keyword evidence="2" id="KW-0597">Phosphoprotein</keyword>
<reference evidence="7" key="1">
    <citation type="submission" date="2022-11" db="UniProtKB">
        <authorList>
            <consortium name="EnsemblMetazoa"/>
        </authorList>
    </citation>
    <scope>IDENTIFICATION</scope>
</reference>
<dbReference type="InterPro" id="IPR002104">
    <property type="entry name" value="Integrase_catalytic"/>
</dbReference>
<evidence type="ECO:0000256" key="2">
    <source>
        <dbReference type="ARBA" id="ARBA00022553"/>
    </source>
</evidence>
<evidence type="ECO:0000313" key="8">
    <source>
        <dbReference type="Proteomes" id="UP000887567"/>
    </source>
</evidence>
<dbReference type="GeneID" id="110252502"/>
<dbReference type="EnsemblMetazoa" id="XM_021059333.2">
    <property type="protein sequence ID" value="XP_020914992.1"/>
    <property type="gene ID" value="LOC110252502"/>
</dbReference>
<dbReference type="PROSITE" id="PS51898">
    <property type="entry name" value="TYR_RECOMBINASE"/>
    <property type="match status" value="1"/>
</dbReference>
<evidence type="ECO:0000256" key="5">
    <source>
        <dbReference type="SAM" id="MobiDB-lite"/>
    </source>
</evidence>
<dbReference type="InterPro" id="IPR052787">
    <property type="entry name" value="MAVS"/>
</dbReference>
<sequence>MAGRFSFVQDAEVENVRETTVPENTKKHTAWSGNVYKEWAEAREREFKDFEPENKEFVSIPAISEINIPQINYWLSKFALEVRKKDGTEYRHEVLYTLFCGLNRIIREKIPDLNLFHSSDLKPFQKTLDGRLKELQSKQQPFQKQASAISANDEEEMWNKGVMGTHSPDAIINALMFLTGKLFVLRGGREQRDLQHDQFIFEGQSDGSMIVVFKEKVSKTNQGGLKRRKVVRKEVRHLEDPYNDRSFTFIYNFYVSKCPENIPVTAFYLRPKTKWSYSQEVWFDKSPMGHNTISKRFKKMCNDAGLEGNFSNHSGRATGITRMYQAGLSEKLIMQRSGHRSIEGVRTYQRQDPTDISKVSHSLTSPATMSTNESSSSQKIERSTNQDPTEDDMVLVKACEEIEESGATGISFGGINMKGANLTNVNINITFKK</sequence>
<evidence type="ECO:0000256" key="3">
    <source>
        <dbReference type="ARBA" id="ARBA00022843"/>
    </source>
</evidence>
<dbReference type="PANTHER" id="PTHR21446">
    <property type="entry name" value="DUF3504 DOMAIN-CONTAINING PROTEIN"/>
    <property type="match status" value="1"/>
</dbReference>
<dbReference type="InterPro" id="IPR011010">
    <property type="entry name" value="DNA_brk_join_enz"/>
</dbReference>
<feature type="compositionally biased region" description="Polar residues" evidence="5">
    <location>
        <begin position="357"/>
        <end position="378"/>
    </location>
</feature>
<dbReference type="PANTHER" id="PTHR21446:SF12">
    <property type="entry name" value="POTASSIUM CHANNEL TETRAMERIZATION DOMAIN CONTAINING 1"/>
    <property type="match status" value="1"/>
</dbReference>
<keyword evidence="3" id="KW-0832">Ubl conjugation</keyword>
<dbReference type="Pfam" id="PF12012">
    <property type="entry name" value="DUF3504"/>
    <property type="match status" value="1"/>
</dbReference>
<feature type="domain" description="Tyr recombinase" evidence="6">
    <location>
        <begin position="144"/>
        <end position="361"/>
    </location>
</feature>
<dbReference type="AlphaFoldDB" id="A0A913Y594"/>
<dbReference type="InterPro" id="IPR057926">
    <property type="entry name" value="QRICH1_dom"/>
</dbReference>
<dbReference type="GO" id="GO:0003677">
    <property type="term" value="F:DNA binding"/>
    <property type="evidence" value="ECO:0007669"/>
    <property type="project" value="InterPro"/>
</dbReference>
<proteinExistence type="predicted"/>
<accession>A0A913Y594</accession>
<organism evidence="7 8">
    <name type="scientific">Exaiptasia diaphana</name>
    <name type="common">Tropical sea anemone</name>
    <name type="synonym">Aiptasia pulchella</name>
    <dbReference type="NCBI Taxonomy" id="2652724"/>
    <lineage>
        <taxon>Eukaryota</taxon>
        <taxon>Metazoa</taxon>
        <taxon>Cnidaria</taxon>
        <taxon>Anthozoa</taxon>
        <taxon>Hexacorallia</taxon>
        <taxon>Actiniaria</taxon>
        <taxon>Aiptasiidae</taxon>
        <taxon>Exaiptasia</taxon>
    </lineage>
</organism>
<dbReference type="OrthoDB" id="6146869at2759"/>